<keyword evidence="2" id="KW-1185">Reference proteome</keyword>
<dbReference type="AlphaFoldDB" id="A0A238C0I3"/>
<dbReference type="Proteomes" id="UP000242913">
    <property type="component" value="Unassembled WGS sequence"/>
</dbReference>
<proteinExistence type="predicted"/>
<gene>
    <name evidence="1" type="ORF">X798_01805</name>
</gene>
<sequence length="178" mass="19709">METAFETLMLADGTLAIGHVNESTVTPSSAVSPSGNRLKNTIHSSPERNLSDFILEDNYLEDSWGLKSSILTGTSSHPEKSTLNTSNLSEAISDQRIVSMTAPRARIYRFCWVSDSELDSISVDGKFFIEPSYHRQCKEDTSNCSKLGESSNLNQTDLSMNNRTSFASSFSESEEEIY</sequence>
<evidence type="ECO:0000313" key="2">
    <source>
        <dbReference type="Proteomes" id="UP000242913"/>
    </source>
</evidence>
<evidence type="ECO:0000313" key="1">
    <source>
        <dbReference type="EMBL" id="OZC10979.1"/>
    </source>
</evidence>
<dbReference type="EMBL" id="KZ269982">
    <property type="protein sequence ID" value="OZC10979.1"/>
    <property type="molecule type" value="Genomic_DNA"/>
</dbReference>
<protein>
    <submittedName>
        <fullName evidence="1">Uncharacterized protein</fullName>
    </submittedName>
</protein>
<reference evidence="1 2" key="1">
    <citation type="submission" date="2015-12" db="EMBL/GenBank/DDBJ databases">
        <title>Draft genome of the nematode, Onchocerca flexuosa.</title>
        <authorList>
            <person name="Mitreva M."/>
        </authorList>
    </citation>
    <scope>NUCLEOTIDE SEQUENCE [LARGE SCALE GENOMIC DNA]</scope>
    <source>
        <strain evidence="1">Red Deer</strain>
    </source>
</reference>
<organism evidence="1 2">
    <name type="scientific">Onchocerca flexuosa</name>
    <dbReference type="NCBI Taxonomy" id="387005"/>
    <lineage>
        <taxon>Eukaryota</taxon>
        <taxon>Metazoa</taxon>
        <taxon>Ecdysozoa</taxon>
        <taxon>Nematoda</taxon>
        <taxon>Chromadorea</taxon>
        <taxon>Rhabditida</taxon>
        <taxon>Spirurina</taxon>
        <taxon>Spiruromorpha</taxon>
        <taxon>Filarioidea</taxon>
        <taxon>Onchocercidae</taxon>
        <taxon>Onchocerca</taxon>
    </lineage>
</organism>
<name>A0A238C0I3_9BILA</name>
<dbReference type="OrthoDB" id="5833745at2759"/>
<accession>A0A238C0I3</accession>